<dbReference type="InterPro" id="IPR052994">
    <property type="entry name" value="Tiny_macrocysts_regulators"/>
</dbReference>
<protein>
    <submittedName>
        <fullName evidence="3">Transmembrane protein, putative</fullName>
    </submittedName>
</protein>
<dbReference type="PANTHER" id="PTHR31600">
    <property type="entry name" value="TINY MACROCYSTS PROTEIN B-RELATED"/>
    <property type="match status" value="1"/>
</dbReference>
<keyword evidence="4" id="KW-1185">Reference proteome</keyword>
<feature type="transmembrane region" description="Helical" evidence="2">
    <location>
        <begin position="1277"/>
        <end position="1298"/>
    </location>
</feature>
<evidence type="ECO:0000256" key="1">
    <source>
        <dbReference type="SAM" id="MobiDB-lite"/>
    </source>
</evidence>
<dbReference type="Proteomes" id="UP000009168">
    <property type="component" value="Unassembled WGS sequence"/>
</dbReference>
<sequence>MHFRPYYSFQTQKVALFFNFYGITFSFLILIARLTPQPINLITFFSPVLIPITYVMASKTIIYIENNTFEDLQNSLNNQQINLTKLDRIIRLTVLKQTKDQNLTFSQVDNILMKQMNIITQKYQRQSSKNQENHLDKQQEISQRVQDLEQIQINFDDAHSHKNTKKIRKQLKEILKEIFQNTLKSKSGISNARDHAVYFVFLIEIMGSLRQYWILYKNILQKENQFSKQAQIFNSIHNIIYQNKADVLKKDQVSDPFGLNYLSVMQYEKQLEETVKLFDVVIRNKIEVLVKMKQKLINLEELIKEIELFFQNNKKLKSYLNQLTKINSSNNTLYELLHLYLDTLAFADKDIQIPRYTADINRKKIDQQSYIKRNWQQDLYSKYTCVLASTYEESGALTVRNVTQNFYKIFNLKNKEEIINKRVDIIIPSYLQSTHQKYVNHFLEKKCNLKNALYNKQVVFGALSNCHILPLQIDIKVNHLLDQSQFGLTAKITAIDQKKQFILYCPKTYQILGMTQKVSNILGLSSERIIKFKINQLFPLVQESGFVRIRQQINQNSQIFDQEDQDHEYQNHQHNLVKSELKIDNKKRKTNKQPVNQQEISFQEDFLYISKNITEQILSAKKISKSTTSKVKQTAKLENEDLISNFQFLMMNLSVKKVDYQLNQTFCQLEIVNAKQYLIEQNLQAIFYQVKSQIGLYQNQLNNSHLNPLISLETLQTLLTELSKCFENSQTKIQSFSSNVSLGHQNNISDIANNSFQAQNNIAQAPQKDTANFISDIFHSQLFPQQVQQETNSKRQILNPLSIEDVKCNSGDFPSIISQQNENNIDNISKISECQLKQYPPTTRRSLLDKQDDSILQLTADQGIEQDISNLNTYTPREKILSLGEKTSTETQRNQMNQIHSSNKSLLKNNDLNYLQMNDTQNQQTSHNLQHASKFQPKSAKKLTSKNNKQRNSQQAKFNNFQQTFYQEQMNFSDKHNIESLLDKSKIKDKKQLSICRQQTTLNRSKRNQENSTKREKEVLKQILDKQADIQSTSSKKSSYASASRQLNQILSYQHVPLAIKISTSIGIISYFVINILIITQYLTLSSQITQSKQDKFYSTWPIDFQAAVWNLVRDNNIIYAVKGLNDYKFPSSNVKNLFLNNTFYNILETKNIVSELIAQTSGQNANALPFQLLKQLPNTFQIGKYYNQDNITKVSSIVQKYVFYYVNYTTTIHFSIILSYQHTFRYAVGLGTGRPEYYMILNNINFYQSLGSVQQQLLNIQQQRDSDLQDQLVQTMILIIVISGVCIGIIIPLYSYIQQQREDIVTLFSTFSSIKLDDMLEKIQNSYEYHRKQHNLAALKISNFKSEGNKKIAKNISATTKLQRISIPLLFKLLILFGLIIIYPIVNKIVTSNYITQQTIALNTVVNMYKLKGYISHIIAQNYNVVYMQMYPNAKPIMVGNFLNDIKDLVSYIDQYQQDLQDIIDLQPTINRYQQNDYDNFFFQIFKSNMCQVFQNYPQYNSNTTLINNNDCTTVHNGILQKGLQISIKEFLTIYPTLYSIYQIQDPKKYTPLLQKFTASFNIQDFTKFEMILEEVLVSLKNFIFSVSQDYYDYISLIQIWLLLYQICLMTVIFIFGWLQFSFQLHYKLLKTKQYLQVMDIASLLENSYILIFIKKNTSI</sequence>
<gene>
    <name evidence="3" type="ORF">TTHERM_00285650</name>
</gene>
<feature type="transmembrane region" description="Helical" evidence="2">
    <location>
        <begin position="1601"/>
        <end position="1624"/>
    </location>
</feature>
<proteinExistence type="predicted"/>
<dbReference type="InParanoid" id="I7M222"/>
<feature type="compositionally biased region" description="Polar residues" evidence="1">
    <location>
        <begin position="922"/>
        <end position="933"/>
    </location>
</feature>
<feature type="region of interest" description="Disordered" evidence="1">
    <location>
        <begin position="922"/>
        <end position="954"/>
    </location>
</feature>
<name>I7M222_TETTS</name>
<reference evidence="4" key="1">
    <citation type="journal article" date="2006" name="PLoS Biol.">
        <title>Macronuclear genome sequence of the ciliate Tetrahymena thermophila, a model eukaryote.</title>
        <authorList>
            <person name="Eisen J.A."/>
            <person name="Coyne R.S."/>
            <person name="Wu M."/>
            <person name="Wu D."/>
            <person name="Thiagarajan M."/>
            <person name="Wortman J.R."/>
            <person name="Badger J.H."/>
            <person name="Ren Q."/>
            <person name="Amedeo P."/>
            <person name="Jones K.M."/>
            <person name="Tallon L.J."/>
            <person name="Delcher A.L."/>
            <person name="Salzberg S.L."/>
            <person name="Silva J.C."/>
            <person name="Haas B.J."/>
            <person name="Majoros W.H."/>
            <person name="Farzad M."/>
            <person name="Carlton J.M."/>
            <person name="Smith R.K. Jr."/>
            <person name="Garg J."/>
            <person name="Pearlman R.E."/>
            <person name="Karrer K.M."/>
            <person name="Sun L."/>
            <person name="Manning G."/>
            <person name="Elde N.C."/>
            <person name="Turkewitz A.P."/>
            <person name="Asai D.J."/>
            <person name="Wilkes D.E."/>
            <person name="Wang Y."/>
            <person name="Cai H."/>
            <person name="Collins K."/>
            <person name="Stewart B.A."/>
            <person name="Lee S.R."/>
            <person name="Wilamowska K."/>
            <person name="Weinberg Z."/>
            <person name="Ruzzo W.L."/>
            <person name="Wloga D."/>
            <person name="Gaertig J."/>
            <person name="Frankel J."/>
            <person name="Tsao C.-C."/>
            <person name="Gorovsky M.A."/>
            <person name="Keeling P.J."/>
            <person name="Waller R.F."/>
            <person name="Patron N.J."/>
            <person name="Cherry J.M."/>
            <person name="Stover N.A."/>
            <person name="Krieger C.J."/>
            <person name="del Toro C."/>
            <person name="Ryder H.F."/>
            <person name="Williamson S.C."/>
            <person name="Barbeau R.A."/>
            <person name="Hamilton E.P."/>
            <person name="Orias E."/>
        </authorList>
    </citation>
    <scope>NUCLEOTIDE SEQUENCE [LARGE SCALE GENOMIC DNA]</scope>
    <source>
        <strain evidence="4">SB210</strain>
    </source>
</reference>
<accession>I7M222</accession>
<dbReference type="RefSeq" id="XP_001018579.2">
    <property type="nucleotide sequence ID" value="XM_001018579.2"/>
</dbReference>
<keyword evidence="2" id="KW-1133">Transmembrane helix</keyword>
<dbReference type="KEGG" id="tet:TTHERM_00285650"/>
<feature type="compositionally biased region" description="Polar residues" evidence="1">
    <location>
        <begin position="945"/>
        <end position="954"/>
    </location>
</feature>
<organism evidence="3 4">
    <name type="scientific">Tetrahymena thermophila (strain SB210)</name>
    <dbReference type="NCBI Taxonomy" id="312017"/>
    <lineage>
        <taxon>Eukaryota</taxon>
        <taxon>Sar</taxon>
        <taxon>Alveolata</taxon>
        <taxon>Ciliophora</taxon>
        <taxon>Intramacronucleata</taxon>
        <taxon>Oligohymenophorea</taxon>
        <taxon>Hymenostomatida</taxon>
        <taxon>Tetrahymenina</taxon>
        <taxon>Tetrahymenidae</taxon>
        <taxon>Tetrahymena</taxon>
    </lineage>
</organism>
<feature type="transmembrane region" description="Helical" evidence="2">
    <location>
        <begin position="14"/>
        <end position="32"/>
    </location>
</feature>
<feature type="transmembrane region" description="Helical" evidence="2">
    <location>
        <begin position="38"/>
        <end position="57"/>
    </location>
</feature>
<feature type="transmembrane region" description="Helical" evidence="2">
    <location>
        <begin position="1066"/>
        <end position="1085"/>
    </location>
</feature>
<evidence type="ECO:0000313" key="3">
    <source>
        <dbReference type="EMBL" id="EAR98334.2"/>
    </source>
</evidence>
<keyword evidence="2" id="KW-0472">Membrane</keyword>
<evidence type="ECO:0000313" key="4">
    <source>
        <dbReference type="Proteomes" id="UP000009168"/>
    </source>
</evidence>
<evidence type="ECO:0000256" key="2">
    <source>
        <dbReference type="SAM" id="Phobius"/>
    </source>
</evidence>
<keyword evidence="2 3" id="KW-0812">Transmembrane</keyword>
<dbReference type="GeneID" id="7839492"/>
<feature type="transmembrane region" description="Helical" evidence="2">
    <location>
        <begin position="1370"/>
        <end position="1387"/>
    </location>
</feature>
<feature type="transmembrane region" description="Helical" evidence="2">
    <location>
        <begin position="1203"/>
        <end position="1221"/>
    </location>
</feature>
<dbReference type="PANTHER" id="PTHR31600:SF2">
    <property type="entry name" value="GAMETE ENRICHED GENE 10 PROTEIN-RELATED"/>
    <property type="match status" value="1"/>
</dbReference>
<dbReference type="EMBL" id="GG662651">
    <property type="protein sequence ID" value="EAR98334.2"/>
    <property type="molecule type" value="Genomic_DNA"/>
</dbReference>